<keyword evidence="2" id="KW-0804">Transcription</keyword>
<dbReference type="InterPro" id="IPR057727">
    <property type="entry name" value="WCX_dom"/>
</dbReference>
<keyword evidence="5" id="KW-1185">Reference proteome</keyword>
<protein>
    <submittedName>
        <fullName evidence="4">YafY family transcriptional regulator</fullName>
    </submittedName>
</protein>
<dbReference type="AlphaFoldDB" id="A0A6N9PYS5"/>
<dbReference type="GO" id="GO:0003700">
    <property type="term" value="F:DNA-binding transcription factor activity"/>
    <property type="evidence" value="ECO:0007669"/>
    <property type="project" value="InterPro"/>
</dbReference>
<dbReference type="InterPro" id="IPR036388">
    <property type="entry name" value="WH-like_DNA-bd_sf"/>
</dbReference>
<dbReference type="PIRSF" id="PIRSF016838">
    <property type="entry name" value="PafC"/>
    <property type="match status" value="1"/>
</dbReference>
<dbReference type="PANTHER" id="PTHR34580:SF1">
    <property type="entry name" value="PROTEIN PAFC"/>
    <property type="match status" value="1"/>
</dbReference>
<dbReference type="InterPro" id="IPR026881">
    <property type="entry name" value="WYL_dom"/>
</dbReference>
<feature type="domain" description="HTH deoR-type" evidence="3">
    <location>
        <begin position="2"/>
        <end position="60"/>
    </location>
</feature>
<reference evidence="4 5" key="1">
    <citation type="submission" date="2019-01" db="EMBL/GenBank/DDBJ databases">
        <title>Chengkuizengella sp. nov., isolated from deep-sea sediment of East Pacific Ocean.</title>
        <authorList>
            <person name="Yang J."/>
            <person name="Lai Q."/>
            <person name="Shao Z."/>
        </authorList>
    </citation>
    <scope>NUCLEOTIDE SEQUENCE [LARGE SCALE GENOMIC DNA]</scope>
    <source>
        <strain evidence="4 5">YPA3-1-1</strain>
    </source>
</reference>
<evidence type="ECO:0000259" key="3">
    <source>
        <dbReference type="PROSITE" id="PS51000"/>
    </source>
</evidence>
<gene>
    <name evidence="4" type="ORF">ERL59_03175</name>
</gene>
<organism evidence="4 5">
    <name type="scientific">Chengkuizengella marina</name>
    <dbReference type="NCBI Taxonomy" id="2507566"/>
    <lineage>
        <taxon>Bacteria</taxon>
        <taxon>Bacillati</taxon>
        <taxon>Bacillota</taxon>
        <taxon>Bacilli</taxon>
        <taxon>Bacillales</taxon>
        <taxon>Paenibacillaceae</taxon>
        <taxon>Chengkuizengella</taxon>
    </lineage>
</organism>
<keyword evidence="1" id="KW-0805">Transcription regulation</keyword>
<dbReference type="InterPro" id="IPR051534">
    <property type="entry name" value="CBASS_pafABC_assoc_protein"/>
</dbReference>
<dbReference type="PANTHER" id="PTHR34580">
    <property type="match status" value="1"/>
</dbReference>
<evidence type="ECO:0000256" key="1">
    <source>
        <dbReference type="ARBA" id="ARBA00023015"/>
    </source>
</evidence>
<dbReference type="Pfam" id="PF25583">
    <property type="entry name" value="WCX"/>
    <property type="match status" value="1"/>
</dbReference>
<dbReference type="RefSeq" id="WP_160644423.1">
    <property type="nucleotide sequence ID" value="NZ_SIJB01000007.1"/>
</dbReference>
<dbReference type="Pfam" id="PF13280">
    <property type="entry name" value="WYL"/>
    <property type="match status" value="1"/>
</dbReference>
<dbReference type="SUPFAM" id="SSF46785">
    <property type="entry name" value="Winged helix' DNA-binding domain"/>
    <property type="match status" value="1"/>
</dbReference>
<dbReference type="InterPro" id="IPR013196">
    <property type="entry name" value="HTH_11"/>
</dbReference>
<name>A0A6N9PYS5_9BACL</name>
<dbReference type="OrthoDB" id="9815009at2"/>
<dbReference type="Proteomes" id="UP000448943">
    <property type="component" value="Unassembled WGS sequence"/>
</dbReference>
<dbReference type="PROSITE" id="PS52050">
    <property type="entry name" value="WYL"/>
    <property type="match status" value="1"/>
</dbReference>
<dbReference type="InterPro" id="IPR028349">
    <property type="entry name" value="PafC-like"/>
</dbReference>
<sequence>MQSDRLFQIVYILLDKNQVTAKELAEKFEVSTRTIYRDVDKLSMAGIPIYTNKGKGGGISLLDHFIMDKSILSNEEQNKILIGLEMIKATEYGDVDQAISKLKTLFNKSDESWIEVDFSYWGSSKLEKEKFNKLKYALTSCISIKFDYRNLYGSMTVRMVDPLKLIFKQKSWYLEGYCLLKNDYRFFKVNRINNLIVTDTLFNRSKYDLNKLNPTFPSNKIDNPIHLKMVFTSNIKHRIFEEFADHVITELSDGNLEVNIVLNEDEWLYSYLISFGEEINIIEPDYINKILVQKLTKTLERYLDNS</sequence>
<dbReference type="InterPro" id="IPR036390">
    <property type="entry name" value="WH_DNA-bd_sf"/>
</dbReference>
<evidence type="ECO:0000313" key="5">
    <source>
        <dbReference type="Proteomes" id="UP000448943"/>
    </source>
</evidence>
<dbReference type="Gene3D" id="1.10.10.10">
    <property type="entry name" value="Winged helix-like DNA-binding domain superfamily/Winged helix DNA-binding domain"/>
    <property type="match status" value="1"/>
</dbReference>
<evidence type="ECO:0000313" key="4">
    <source>
        <dbReference type="EMBL" id="NBI27962.1"/>
    </source>
</evidence>
<dbReference type="InterPro" id="IPR001034">
    <property type="entry name" value="DeoR_HTH"/>
</dbReference>
<accession>A0A6N9PYS5</accession>
<proteinExistence type="predicted"/>
<dbReference type="EMBL" id="SIJB01000007">
    <property type="protein sequence ID" value="NBI27962.1"/>
    <property type="molecule type" value="Genomic_DNA"/>
</dbReference>
<dbReference type="Pfam" id="PF08279">
    <property type="entry name" value="HTH_11"/>
    <property type="match status" value="1"/>
</dbReference>
<comment type="caution">
    <text evidence="4">The sequence shown here is derived from an EMBL/GenBank/DDBJ whole genome shotgun (WGS) entry which is preliminary data.</text>
</comment>
<evidence type="ECO:0000256" key="2">
    <source>
        <dbReference type="ARBA" id="ARBA00023163"/>
    </source>
</evidence>
<dbReference type="PROSITE" id="PS51000">
    <property type="entry name" value="HTH_DEOR_2"/>
    <property type="match status" value="1"/>
</dbReference>